<keyword evidence="7 8" id="KW-0460">Magnesium</keyword>
<comment type="catalytic activity">
    <reaction evidence="8">
        <text>L-tyrosyl-[protein] + ATP = O-(5'-adenylyl)-L-tyrosyl-[protein] + diphosphate</text>
        <dbReference type="Rhea" id="RHEA:54288"/>
        <dbReference type="Rhea" id="RHEA-COMP:10136"/>
        <dbReference type="Rhea" id="RHEA-COMP:13846"/>
        <dbReference type="ChEBI" id="CHEBI:30616"/>
        <dbReference type="ChEBI" id="CHEBI:33019"/>
        <dbReference type="ChEBI" id="CHEBI:46858"/>
        <dbReference type="ChEBI" id="CHEBI:83624"/>
        <dbReference type="EC" id="2.7.7.108"/>
    </reaction>
</comment>
<proteinExistence type="inferred from homology"/>
<comment type="catalytic activity">
    <reaction evidence="8">
        <text>L-seryl-[protein] + UTP = O-(5'-uridylyl)-L-seryl-[protein] + diphosphate</text>
        <dbReference type="Rhea" id="RHEA:64604"/>
        <dbReference type="Rhea" id="RHEA-COMP:9863"/>
        <dbReference type="Rhea" id="RHEA-COMP:16635"/>
        <dbReference type="ChEBI" id="CHEBI:29999"/>
        <dbReference type="ChEBI" id="CHEBI:33019"/>
        <dbReference type="ChEBI" id="CHEBI:46398"/>
        <dbReference type="ChEBI" id="CHEBI:156051"/>
    </reaction>
</comment>
<reference evidence="9 10" key="1">
    <citation type="submission" date="2019-06" db="EMBL/GenBank/DDBJ databases">
        <authorList>
            <person name="Srinivasan S."/>
        </authorList>
    </citation>
    <scope>NUCLEOTIDE SEQUENCE [LARGE SCALE GENOMIC DNA]</scope>
    <source>
        <strain evidence="9 10">17J68-5</strain>
    </source>
</reference>
<comment type="catalytic activity">
    <reaction evidence="8">
        <text>L-histidyl-[protein] + UTP = N(tele)-(5'-uridylyl)-L-histidyl-[protein] + diphosphate</text>
        <dbReference type="Rhea" id="RHEA:83891"/>
        <dbReference type="Rhea" id="RHEA-COMP:9745"/>
        <dbReference type="Rhea" id="RHEA-COMP:20239"/>
        <dbReference type="ChEBI" id="CHEBI:29979"/>
        <dbReference type="ChEBI" id="CHEBI:33019"/>
        <dbReference type="ChEBI" id="CHEBI:46398"/>
        <dbReference type="ChEBI" id="CHEBI:233474"/>
    </reaction>
</comment>
<keyword evidence="2 8" id="KW-0808">Transferase</keyword>
<comment type="function">
    <text evidence="8">Nucleotidyltransferase involved in the post-translational modification of proteins. It can catalyze the addition of adenosine monophosphate (AMP) or uridine monophosphate (UMP) to a protein, resulting in modifications known as AMPylation and UMPylation.</text>
</comment>
<dbReference type="KEGG" id="hyj:FHG12_15740"/>
<feature type="binding site" evidence="8">
    <location>
        <position position="291"/>
    </location>
    <ligand>
        <name>Mg(2+)</name>
        <dbReference type="ChEBI" id="CHEBI:18420"/>
    </ligand>
</feature>
<dbReference type="GO" id="GO:0070733">
    <property type="term" value="F:AMPylase activity"/>
    <property type="evidence" value="ECO:0007669"/>
    <property type="project" value="UniProtKB-EC"/>
</dbReference>
<dbReference type="OrthoDB" id="9773505at2"/>
<feature type="active site" description="Proton acceptor" evidence="8">
    <location>
        <position position="281"/>
    </location>
</feature>
<comment type="catalytic activity">
    <reaction evidence="8">
        <text>L-tyrosyl-[protein] + UTP = O-(5'-uridylyl)-L-tyrosyl-[protein] + diphosphate</text>
        <dbReference type="Rhea" id="RHEA:83887"/>
        <dbReference type="Rhea" id="RHEA-COMP:10136"/>
        <dbReference type="Rhea" id="RHEA-COMP:20238"/>
        <dbReference type="ChEBI" id="CHEBI:33019"/>
        <dbReference type="ChEBI" id="CHEBI:46398"/>
        <dbReference type="ChEBI" id="CHEBI:46858"/>
        <dbReference type="ChEBI" id="CHEBI:90602"/>
    </reaction>
</comment>
<feature type="binding site" evidence="8">
    <location>
        <position position="211"/>
    </location>
    <ligand>
        <name>ATP</name>
        <dbReference type="ChEBI" id="CHEBI:30616"/>
    </ligand>
</feature>
<keyword evidence="10" id="KW-1185">Reference proteome</keyword>
<feature type="binding site" evidence="8">
    <location>
        <position position="111"/>
    </location>
    <ligand>
        <name>ATP</name>
        <dbReference type="ChEBI" id="CHEBI:30616"/>
    </ligand>
</feature>
<feature type="binding site" evidence="8">
    <location>
        <position position="291"/>
    </location>
    <ligand>
        <name>ATP</name>
        <dbReference type="ChEBI" id="CHEBI:30616"/>
    </ligand>
</feature>
<keyword evidence="6 8" id="KW-0067">ATP-binding</keyword>
<feature type="binding site" evidence="8">
    <location>
        <position position="204"/>
    </location>
    <ligand>
        <name>ATP</name>
        <dbReference type="ChEBI" id="CHEBI:30616"/>
    </ligand>
</feature>
<gene>
    <name evidence="8" type="primary">ydiU</name>
    <name evidence="8" type="synonym">selO</name>
    <name evidence="9" type="ORF">FHG12_15740</name>
</gene>
<evidence type="ECO:0000313" key="9">
    <source>
        <dbReference type="EMBL" id="QDA61460.1"/>
    </source>
</evidence>
<feature type="binding site" evidence="8">
    <location>
        <position position="146"/>
    </location>
    <ligand>
        <name>ATP</name>
        <dbReference type="ChEBI" id="CHEBI:30616"/>
    </ligand>
</feature>
<dbReference type="Pfam" id="PF02696">
    <property type="entry name" value="SelO"/>
    <property type="match status" value="1"/>
</dbReference>
<dbReference type="InterPro" id="IPR003846">
    <property type="entry name" value="SelO"/>
</dbReference>
<feature type="binding site" evidence="8">
    <location>
        <position position="282"/>
    </location>
    <ligand>
        <name>Mg(2+)</name>
        <dbReference type="ChEBI" id="CHEBI:18420"/>
    </ligand>
</feature>
<dbReference type="EMBL" id="CP040896">
    <property type="protein sequence ID" value="QDA61460.1"/>
    <property type="molecule type" value="Genomic_DNA"/>
</dbReference>
<organism evidence="9 10">
    <name type="scientific">Hymenobacter jejuensis</name>
    <dbReference type="NCBI Taxonomy" id="2502781"/>
    <lineage>
        <taxon>Bacteria</taxon>
        <taxon>Pseudomonadati</taxon>
        <taxon>Bacteroidota</taxon>
        <taxon>Cytophagia</taxon>
        <taxon>Cytophagales</taxon>
        <taxon>Hymenobacteraceae</taxon>
        <taxon>Hymenobacter</taxon>
    </lineage>
</organism>
<evidence type="ECO:0000256" key="3">
    <source>
        <dbReference type="ARBA" id="ARBA00022695"/>
    </source>
</evidence>
<evidence type="ECO:0000256" key="5">
    <source>
        <dbReference type="ARBA" id="ARBA00022741"/>
    </source>
</evidence>
<dbReference type="GO" id="GO:0030145">
    <property type="term" value="F:manganese ion binding"/>
    <property type="evidence" value="ECO:0007669"/>
    <property type="project" value="UniProtKB-UniRule"/>
</dbReference>
<sequence>MEIQTQQLEQEFDQAVFQNSFVEELRGEASGNKSPRQVPGYTYSRVEPTPVQDPHLLAWSDDLAAFLGLAKPAERSPAVAALAGNLVTQSMKPFAARYGGHQFGNWAGQLGDGRAISLGELTATDGTNWEIQLKGAGPTPYSRRADGRAVLRSSLREFLCSEAMHYLGVPTTRALSLVGTGDTVVRDMFYNGNPQDEPGAIVARVAPTFIRFGNFQIMVATGELDNLRALADYVIRHHYPELGEPSPEVYLKWFDEICRRTAVMIAYWQSVGFVHGVMNTDNMSILGLTIDYGPYGWLEPYDPDWTPNTTDFGYRRYSFGQQPNVALWNLAQLGRALTPLVENPKELNAGLEVYAETLAKTQHAMMLKKLGITSATAQDADQNLLEALPQALTDAEMDMTLFFRNLSHTAPALLTRPENEEALLRDLVEANSYAPPQSQGHGALLQWLARYAQRLRQETAGPEAIRESMLSANPKYVLRNYLAQKAIDAAATGDLSYLNTLMQVLKTPFAEQPEHEEFAAKRPEWARHKPGCATLSCSS</sequence>
<dbReference type="EC" id="2.7.7.-" evidence="8"/>
<keyword evidence="8" id="KW-0464">Manganese</keyword>
<evidence type="ECO:0000256" key="7">
    <source>
        <dbReference type="ARBA" id="ARBA00022842"/>
    </source>
</evidence>
<evidence type="ECO:0000256" key="8">
    <source>
        <dbReference type="HAMAP-Rule" id="MF_00692"/>
    </source>
</evidence>
<dbReference type="Proteomes" id="UP000305398">
    <property type="component" value="Chromosome"/>
</dbReference>
<feature type="binding site" evidence="8">
    <location>
        <position position="113"/>
    </location>
    <ligand>
        <name>ATP</name>
        <dbReference type="ChEBI" id="CHEBI:30616"/>
    </ligand>
</feature>
<dbReference type="NCBIfam" id="NF000658">
    <property type="entry name" value="PRK00029.1"/>
    <property type="match status" value="1"/>
</dbReference>
<accession>A0A5B8A2F4</accession>
<comment type="similarity">
    <text evidence="1 8">Belongs to the SELO family.</text>
</comment>
<keyword evidence="4 8" id="KW-0479">Metal-binding</keyword>
<feature type="binding site" evidence="8">
    <location>
        <position position="147"/>
    </location>
    <ligand>
        <name>ATP</name>
        <dbReference type="ChEBI" id="CHEBI:30616"/>
    </ligand>
</feature>
<dbReference type="RefSeq" id="WP_139516634.1">
    <property type="nucleotide sequence ID" value="NZ_CP040896.1"/>
</dbReference>
<keyword evidence="5 8" id="KW-0547">Nucleotide-binding</keyword>
<feature type="binding site" evidence="8">
    <location>
        <position position="114"/>
    </location>
    <ligand>
        <name>ATP</name>
        <dbReference type="ChEBI" id="CHEBI:30616"/>
    </ligand>
</feature>
<dbReference type="GO" id="GO:0000287">
    <property type="term" value="F:magnesium ion binding"/>
    <property type="evidence" value="ECO:0007669"/>
    <property type="project" value="UniProtKB-UniRule"/>
</dbReference>
<evidence type="ECO:0000256" key="4">
    <source>
        <dbReference type="ARBA" id="ARBA00022723"/>
    </source>
</evidence>
<keyword evidence="3 8" id="KW-0548">Nucleotidyltransferase</keyword>
<feature type="binding site" evidence="8">
    <location>
        <position position="134"/>
    </location>
    <ligand>
        <name>ATP</name>
        <dbReference type="ChEBI" id="CHEBI:30616"/>
    </ligand>
</feature>
<evidence type="ECO:0000313" key="10">
    <source>
        <dbReference type="Proteomes" id="UP000305398"/>
    </source>
</evidence>
<dbReference type="AlphaFoldDB" id="A0A5B8A2F4"/>
<comment type="cofactor">
    <cofactor evidence="8">
        <name>Mg(2+)</name>
        <dbReference type="ChEBI" id="CHEBI:18420"/>
    </cofactor>
    <cofactor evidence="8">
        <name>Mn(2+)</name>
        <dbReference type="ChEBI" id="CHEBI:29035"/>
    </cofactor>
</comment>
<dbReference type="PANTHER" id="PTHR32057:SF14">
    <property type="entry name" value="PROTEIN ADENYLYLTRANSFERASE SELO, MITOCHONDRIAL"/>
    <property type="match status" value="1"/>
</dbReference>
<dbReference type="PANTHER" id="PTHR32057">
    <property type="entry name" value="PROTEIN ADENYLYLTRANSFERASE SELO, MITOCHONDRIAL"/>
    <property type="match status" value="1"/>
</dbReference>
<dbReference type="EC" id="2.7.7.108" evidence="8"/>
<protein>
    <recommendedName>
        <fullName evidence="8">Protein nucleotidyltransferase YdiU</fullName>
        <ecNumber evidence="8">2.7.7.-</ecNumber>
    </recommendedName>
    <alternativeName>
        <fullName evidence="8">Protein adenylyltransferase YdiU</fullName>
        <ecNumber evidence="8">2.7.7.108</ecNumber>
    </alternativeName>
    <alternativeName>
        <fullName evidence="8">Protein uridylyltransferase YdiU</fullName>
        <ecNumber evidence="8">2.7.7.-</ecNumber>
    </alternativeName>
</protein>
<name>A0A5B8A2F4_9BACT</name>
<evidence type="ECO:0000256" key="6">
    <source>
        <dbReference type="ARBA" id="ARBA00022840"/>
    </source>
</evidence>
<comment type="catalytic activity">
    <reaction evidence="8">
        <text>L-threonyl-[protein] + ATP = 3-O-(5'-adenylyl)-L-threonyl-[protein] + diphosphate</text>
        <dbReference type="Rhea" id="RHEA:54292"/>
        <dbReference type="Rhea" id="RHEA-COMP:11060"/>
        <dbReference type="Rhea" id="RHEA-COMP:13847"/>
        <dbReference type="ChEBI" id="CHEBI:30013"/>
        <dbReference type="ChEBI" id="CHEBI:30616"/>
        <dbReference type="ChEBI" id="CHEBI:33019"/>
        <dbReference type="ChEBI" id="CHEBI:138113"/>
        <dbReference type="EC" id="2.7.7.108"/>
    </reaction>
</comment>
<dbReference type="GO" id="GO:0005524">
    <property type="term" value="F:ATP binding"/>
    <property type="evidence" value="ECO:0007669"/>
    <property type="project" value="UniProtKB-UniRule"/>
</dbReference>
<dbReference type="HAMAP" id="MF_00692">
    <property type="entry name" value="SelO"/>
    <property type="match status" value="1"/>
</dbReference>
<evidence type="ECO:0000256" key="2">
    <source>
        <dbReference type="ARBA" id="ARBA00022679"/>
    </source>
</evidence>
<comment type="catalytic activity">
    <reaction evidence="8">
        <text>L-seryl-[protein] + ATP = 3-O-(5'-adenylyl)-L-seryl-[protein] + diphosphate</text>
        <dbReference type="Rhea" id="RHEA:58120"/>
        <dbReference type="Rhea" id="RHEA-COMP:9863"/>
        <dbReference type="Rhea" id="RHEA-COMP:15073"/>
        <dbReference type="ChEBI" id="CHEBI:29999"/>
        <dbReference type="ChEBI" id="CHEBI:30616"/>
        <dbReference type="ChEBI" id="CHEBI:33019"/>
        <dbReference type="ChEBI" id="CHEBI:142516"/>
        <dbReference type="EC" id="2.7.7.108"/>
    </reaction>
</comment>
<evidence type="ECO:0000256" key="1">
    <source>
        <dbReference type="ARBA" id="ARBA00009747"/>
    </source>
</evidence>